<sequence length="100" mass="10915">MVTPDELPVSELGVCGRTFAAIGTPDELPLCKLLMVPRTSYLYGSCLWYVRVFVRSYGYTGRATSKQAENMLVSFAAIGTPDELPPCMLLMVCAGVHSHL</sequence>
<dbReference type="EMBL" id="UYWY01028851">
    <property type="protein sequence ID" value="VDM51564.1"/>
    <property type="molecule type" value="Genomic_DNA"/>
</dbReference>
<gene>
    <name evidence="1" type="ORF">TCNE_LOCUS20243</name>
</gene>
<dbReference type="AlphaFoldDB" id="A0A183VHM3"/>
<accession>A0A183VHM3</accession>
<keyword evidence="2" id="KW-1185">Reference proteome</keyword>
<reference evidence="1 2" key="2">
    <citation type="submission" date="2018-11" db="EMBL/GenBank/DDBJ databases">
        <authorList>
            <consortium name="Pathogen Informatics"/>
        </authorList>
    </citation>
    <scope>NUCLEOTIDE SEQUENCE [LARGE SCALE GENOMIC DNA]</scope>
</reference>
<evidence type="ECO:0000313" key="3">
    <source>
        <dbReference type="WBParaSite" id="TCNE_0002024701-mRNA-1"/>
    </source>
</evidence>
<dbReference type="WBParaSite" id="TCNE_0002024701-mRNA-1">
    <property type="protein sequence ID" value="TCNE_0002024701-mRNA-1"/>
    <property type="gene ID" value="TCNE_0002024701"/>
</dbReference>
<reference evidence="3" key="1">
    <citation type="submission" date="2016-06" db="UniProtKB">
        <authorList>
            <consortium name="WormBaseParasite"/>
        </authorList>
    </citation>
    <scope>IDENTIFICATION</scope>
</reference>
<organism evidence="2 3">
    <name type="scientific">Toxocara canis</name>
    <name type="common">Canine roundworm</name>
    <dbReference type="NCBI Taxonomy" id="6265"/>
    <lineage>
        <taxon>Eukaryota</taxon>
        <taxon>Metazoa</taxon>
        <taxon>Ecdysozoa</taxon>
        <taxon>Nematoda</taxon>
        <taxon>Chromadorea</taxon>
        <taxon>Rhabditida</taxon>
        <taxon>Spirurina</taxon>
        <taxon>Ascaridomorpha</taxon>
        <taxon>Ascaridoidea</taxon>
        <taxon>Toxocaridae</taxon>
        <taxon>Toxocara</taxon>
    </lineage>
</organism>
<proteinExistence type="predicted"/>
<name>A0A183VHM3_TOXCA</name>
<protein>
    <submittedName>
        <fullName evidence="1 3">Uncharacterized protein</fullName>
    </submittedName>
</protein>
<dbReference type="Proteomes" id="UP000050794">
    <property type="component" value="Unassembled WGS sequence"/>
</dbReference>
<evidence type="ECO:0000313" key="1">
    <source>
        <dbReference type="EMBL" id="VDM51564.1"/>
    </source>
</evidence>
<evidence type="ECO:0000313" key="2">
    <source>
        <dbReference type="Proteomes" id="UP000050794"/>
    </source>
</evidence>